<evidence type="ECO:0000256" key="1">
    <source>
        <dbReference type="ARBA" id="ARBA00006484"/>
    </source>
</evidence>
<dbReference type="Pfam" id="PF00106">
    <property type="entry name" value="adh_short"/>
    <property type="match status" value="1"/>
</dbReference>
<dbReference type="PANTHER" id="PTHR43639">
    <property type="entry name" value="OXIDOREDUCTASE, SHORT-CHAIN DEHYDROGENASE/REDUCTASE FAMILY (AFU_ORTHOLOGUE AFUA_5G02870)"/>
    <property type="match status" value="1"/>
</dbReference>
<dbReference type="AlphaFoldDB" id="A0A382I382"/>
<dbReference type="EMBL" id="UINC01064929">
    <property type="protein sequence ID" value="SVB94066.1"/>
    <property type="molecule type" value="Genomic_DNA"/>
</dbReference>
<evidence type="ECO:0008006" key="4">
    <source>
        <dbReference type="Google" id="ProtNLM"/>
    </source>
</evidence>
<reference evidence="3" key="1">
    <citation type="submission" date="2018-05" db="EMBL/GenBank/DDBJ databases">
        <authorList>
            <person name="Lanie J.A."/>
            <person name="Ng W.-L."/>
            <person name="Kazmierczak K.M."/>
            <person name="Andrzejewski T.M."/>
            <person name="Davidsen T.M."/>
            <person name="Wayne K.J."/>
            <person name="Tettelin H."/>
            <person name="Glass J.I."/>
            <person name="Rusch D."/>
            <person name="Podicherti R."/>
            <person name="Tsui H.-C.T."/>
            <person name="Winkler M.E."/>
        </authorList>
    </citation>
    <scope>NUCLEOTIDE SEQUENCE</scope>
</reference>
<dbReference type="InterPro" id="IPR002347">
    <property type="entry name" value="SDR_fam"/>
</dbReference>
<keyword evidence="2" id="KW-0560">Oxidoreductase</keyword>
<dbReference type="Gene3D" id="3.40.50.720">
    <property type="entry name" value="NAD(P)-binding Rossmann-like Domain"/>
    <property type="match status" value="1"/>
</dbReference>
<dbReference type="InterPro" id="IPR036291">
    <property type="entry name" value="NAD(P)-bd_dom_sf"/>
</dbReference>
<evidence type="ECO:0000256" key="2">
    <source>
        <dbReference type="ARBA" id="ARBA00023002"/>
    </source>
</evidence>
<organism evidence="3">
    <name type="scientific">marine metagenome</name>
    <dbReference type="NCBI Taxonomy" id="408172"/>
    <lineage>
        <taxon>unclassified sequences</taxon>
        <taxon>metagenomes</taxon>
        <taxon>ecological metagenomes</taxon>
    </lineage>
</organism>
<dbReference type="GO" id="GO:0016491">
    <property type="term" value="F:oxidoreductase activity"/>
    <property type="evidence" value="ECO:0007669"/>
    <property type="project" value="UniProtKB-KW"/>
</dbReference>
<dbReference type="SUPFAM" id="SSF51735">
    <property type="entry name" value="NAD(P)-binding Rossmann-fold domains"/>
    <property type="match status" value="1"/>
</dbReference>
<dbReference type="PANTHER" id="PTHR43639:SF1">
    <property type="entry name" value="SHORT-CHAIN DEHYDROGENASE_REDUCTASE FAMILY PROTEIN"/>
    <property type="match status" value="1"/>
</dbReference>
<gene>
    <name evidence="3" type="ORF">METZ01_LOCUS246920</name>
</gene>
<comment type="similarity">
    <text evidence="1">Belongs to the short-chain dehydrogenases/reductases (SDR) family.</text>
</comment>
<protein>
    <recommendedName>
        <fullName evidence="4">Short-chain dehydrogenase</fullName>
    </recommendedName>
</protein>
<accession>A0A382I382</accession>
<proteinExistence type="inferred from homology"/>
<name>A0A382I382_9ZZZZ</name>
<dbReference type="PRINTS" id="PR00081">
    <property type="entry name" value="GDHRDH"/>
</dbReference>
<evidence type="ECO:0000313" key="3">
    <source>
        <dbReference type="EMBL" id="SVB94066.1"/>
    </source>
</evidence>
<feature type="non-terminal residue" evidence="3">
    <location>
        <position position="1"/>
    </location>
</feature>
<feature type="non-terminal residue" evidence="3">
    <location>
        <position position="141"/>
    </location>
</feature>
<sequence>VKFIGKNALITGSANRIGKDIAMYLASIGINVALHYNKSSNSAINTLVEIKKHKINSDMFQADLSNEKNCLNLIKNVSQTFGPISILINNASTFRKNNLHDTKIVDLNNDFFVNLIAPFILSREIFKGNLKGKIINLTDWK</sequence>